<dbReference type="RefSeq" id="XP_044553600.1">
    <property type="nucleotide sequence ID" value="XM_044690126.1"/>
</dbReference>
<gene>
    <name evidence="2" type="ORF">C9374_014168</name>
</gene>
<reference evidence="2 3" key="1">
    <citation type="journal article" date="2018" name="BMC Genomics">
        <title>The genome of Naegleria lovaniensis, the basis for a comparative approach to unravel pathogenicity factors of the human pathogenic amoeba N. fowleri.</title>
        <authorList>
            <person name="Liechti N."/>
            <person name="Schurch N."/>
            <person name="Bruggmann R."/>
            <person name="Wittwer M."/>
        </authorList>
    </citation>
    <scope>NUCLEOTIDE SEQUENCE [LARGE SCALE GENOMIC DNA]</scope>
    <source>
        <strain evidence="2 3">ATCC 30569</strain>
    </source>
</reference>
<dbReference type="Gene3D" id="3.90.1200.10">
    <property type="match status" value="1"/>
</dbReference>
<dbReference type="GeneID" id="68106621"/>
<comment type="caution">
    <text evidence="2">The sequence shown here is derived from an EMBL/GenBank/DDBJ whole genome shotgun (WGS) entry which is preliminary data.</text>
</comment>
<proteinExistence type="predicted"/>
<dbReference type="EMBL" id="PYSW02000007">
    <property type="protein sequence ID" value="KAG2389608.1"/>
    <property type="molecule type" value="Genomic_DNA"/>
</dbReference>
<dbReference type="SUPFAM" id="SSF56112">
    <property type="entry name" value="Protein kinase-like (PK-like)"/>
    <property type="match status" value="1"/>
</dbReference>
<dbReference type="InterPro" id="IPR051678">
    <property type="entry name" value="AGP_Transferase"/>
</dbReference>
<organism evidence="2 3">
    <name type="scientific">Naegleria lovaniensis</name>
    <name type="common">Amoeba</name>
    <dbReference type="NCBI Taxonomy" id="51637"/>
    <lineage>
        <taxon>Eukaryota</taxon>
        <taxon>Discoba</taxon>
        <taxon>Heterolobosea</taxon>
        <taxon>Tetramitia</taxon>
        <taxon>Eutetramitia</taxon>
        <taxon>Vahlkampfiidae</taxon>
        <taxon>Naegleria</taxon>
    </lineage>
</organism>
<feature type="domain" description="Aminoglycoside phosphotransferase" evidence="1">
    <location>
        <begin position="117"/>
        <end position="211"/>
    </location>
</feature>
<dbReference type="Proteomes" id="UP000816034">
    <property type="component" value="Unassembled WGS sequence"/>
</dbReference>
<sequence length="460" mass="54586">MNKSLNILSSHHVQSILEQALLKHPMISSNHEDVKAQKVSSENDIVKFYEFNFSFFAESEGVINSVYFIWMREVLESFNFSADLFIPVSNSTSLVKFNNNFTRPNTNDTQENSHVLEFVLKVNTLGDAWKRAKTVNEITLLQFLYKEKHNFEYIRVPRLWDFDLDGTLCGYEYLLMEKLQGISMSEHSQVIDVDERKFWIEQIAHYLMEMKERVASKLCVERIGWDTTHEENRTSFELKFVENENQTVKWFGGSFLNMMNVRVEHNEKYMIGVTLCPYVDSKKGPFANYVDYLKSLIEFRIPIFQRIENGRFKKYIPFMKKYIEKYLNEDFRERVETENLSTFISHGDLSMSNVMICPKSKKITGIIDYEWARLSVIEEDYRTILQDWCIGVTDLEHRFTSLLKPYLSNMYEEILQHFHFIDLLSNIENFRQFCLNDENEAEHFVQTVTKELDEMCLKIL</sequence>
<keyword evidence="3" id="KW-1185">Reference proteome</keyword>
<dbReference type="PANTHER" id="PTHR21310">
    <property type="entry name" value="AMINOGLYCOSIDE PHOSPHOTRANSFERASE-RELATED-RELATED"/>
    <property type="match status" value="1"/>
</dbReference>
<evidence type="ECO:0000313" key="2">
    <source>
        <dbReference type="EMBL" id="KAG2389608.1"/>
    </source>
</evidence>
<dbReference type="Pfam" id="PF01636">
    <property type="entry name" value="APH"/>
    <property type="match status" value="1"/>
</dbReference>
<evidence type="ECO:0000259" key="1">
    <source>
        <dbReference type="Pfam" id="PF01636"/>
    </source>
</evidence>
<evidence type="ECO:0000313" key="3">
    <source>
        <dbReference type="Proteomes" id="UP000816034"/>
    </source>
</evidence>
<protein>
    <recommendedName>
        <fullName evidence="1">Aminoglycoside phosphotransferase domain-containing protein</fullName>
    </recommendedName>
</protein>
<accession>A0AA88H260</accession>
<dbReference type="InterPro" id="IPR002575">
    <property type="entry name" value="Aminoglycoside_PTrfase"/>
</dbReference>
<dbReference type="AlphaFoldDB" id="A0AA88H260"/>
<dbReference type="InterPro" id="IPR011009">
    <property type="entry name" value="Kinase-like_dom_sf"/>
</dbReference>
<name>A0AA88H260_NAELO</name>